<comment type="catalytic activity">
    <reaction evidence="5">
        <text>O-phospho-L-tyrosyl-[protein] + H2O = L-tyrosyl-[protein] + phosphate</text>
        <dbReference type="Rhea" id="RHEA:10684"/>
        <dbReference type="Rhea" id="RHEA-COMP:10136"/>
        <dbReference type="Rhea" id="RHEA-COMP:20101"/>
        <dbReference type="ChEBI" id="CHEBI:15377"/>
        <dbReference type="ChEBI" id="CHEBI:43474"/>
        <dbReference type="ChEBI" id="CHEBI:46858"/>
        <dbReference type="ChEBI" id="CHEBI:61978"/>
        <dbReference type="EC" id="3.1.3.48"/>
    </reaction>
</comment>
<accession>A0A2X3JZN4</accession>
<dbReference type="EC" id="3.1.3.48" evidence="2"/>
<evidence type="ECO:0000313" key="8">
    <source>
        <dbReference type="EMBL" id="SQD05246.1"/>
    </source>
</evidence>
<feature type="active site" evidence="6">
    <location>
        <position position="19"/>
    </location>
</feature>
<feature type="domain" description="Phosphotyrosine protein phosphatase I" evidence="7">
    <location>
        <begin position="7"/>
        <end position="139"/>
    </location>
</feature>
<dbReference type="EMBL" id="UARW01000010">
    <property type="protein sequence ID" value="SQD05246.1"/>
    <property type="molecule type" value="Genomic_DNA"/>
</dbReference>
<evidence type="ECO:0000256" key="3">
    <source>
        <dbReference type="ARBA" id="ARBA00022801"/>
    </source>
</evidence>
<dbReference type="SMART" id="SM00226">
    <property type="entry name" value="LMWPc"/>
    <property type="match status" value="1"/>
</dbReference>
<protein>
    <recommendedName>
        <fullName evidence="2">protein-tyrosine-phosphatase</fullName>
        <ecNumber evidence="2">3.1.3.48</ecNumber>
    </recommendedName>
</protein>
<dbReference type="SUPFAM" id="SSF52788">
    <property type="entry name" value="Phosphotyrosine protein phosphatases I"/>
    <property type="match status" value="1"/>
</dbReference>
<evidence type="ECO:0000256" key="5">
    <source>
        <dbReference type="ARBA" id="ARBA00051722"/>
    </source>
</evidence>
<sequence length="153" mass="16436">MAQLKFNSILVVCTGNICRSPIGERLLRKRLPGVKVKSAGVHGLVKHPADATAADVAANHGVSLEGHAGRKLTAEMARNYDLISGNGVGTYCSGYRNRSRRSAGRQCCLGNGWNRKRSRIPIVKVRTHLNMSTVCWSAPVRNGRSASAGNLSL</sequence>
<dbReference type="Gene3D" id="3.40.50.2300">
    <property type="match status" value="1"/>
</dbReference>
<dbReference type="InterPro" id="IPR050438">
    <property type="entry name" value="LMW_PTPase"/>
</dbReference>
<organism evidence="8 9">
    <name type="scientific">Escherichia coli</name>
    <dbReference type="NCBI Taxonomy" id="562"/>
    <lineage>
        <taxon>Bacteria</taxon>
        <taxon>Pseudomonadati</taxon>
        <taxon>Pseudomonadota</taxon>
        <taxon>Gammaproteobacteria</taxon>
        <taxon>Enterobacterales</taxon>
        <taxon>Enterobacteriaceae</taxon>
        <taxon>Escherichia</taxon>
    </lineage>
</organism>
<proteinExistence type="inferred from homology"/>
<gene>
    <name evidence="8" type="primary">etp</name>
    <name evidence="8" type="ORF">NCTC8009_05801</name>
</gene>
<dbReference type="PANTHER" id="PTHR11717:SF31">
    <property type="entry name" value="LOW MOLECULAR WEIGHT PROTEIN-TYROSINE-PHOSPHATASE ETP-RELATED"/>
    <property type="match status" value="1"/>
</dbReference>
<dbReference type="InterPro" id="IPR036196">
    <property type="entry name" value="Ptyr_pPase_sf"/>
</dbReference>
<name>A0A2X3JZN4_ECOLX</name>
<evidence type="ECO:0000256" key="6">
    <source>
        <dbReference type="PIRSR" id="PIRSR617867-1"/>
    </source>
</evidence>
<dbReference type="Pfam" id="PF01451">
    <property type="entry name" value="LMWPc"/>
    <property type="match status" value="1"/>
</dbReference>
<keyword evidence="4" id="KW-0904">Protein phosphatase</keyword>
<dbReference type="PRINTS" id="PR00719">
    <property type="entry name" value="LMWPTPASE"/>
</dbReference>
<evidence type="ECO:0000256" key="1">
    <source>
        <dbReference type="ARBA" id="ARBA00011063"/>
    </source>
</evidence>
<dbReference type="AlphaFoldDB" id="A0A2X3JZN4"/>
<dbReference type="STRING" id="585034.ECIAI1_1023"/>
<evidence type="ECO:0000259" key="7">
    <source>
        <dbReference type="SMART" id="SM00226"/>
    </source>
</evidence>
<evidence type="ECO:0000256" key="2">
    <source>
        <dbReference type="ARBA" id="ARBA00013064"/>
    </source>
</evidence>
<evidence type="ECO:0000313" key="9">
    <source>
        <dbReference type="Proteomes" id="UP000250991"/>
    </source>
</evidence>
<keyword evidence="3 8" id="KW-0378">Hydrolase</keyword>
<dbReference type="InterPro" id="IPR017867">
    <property type="entry name" value="Tyr_phospatase_low_mol_wt"/>
</dbReference>
<comment type="similarity">
    <text evidence="1">Belongs to the low molecular weight phosphotyrosine protein phosphatase family.</text>
</comment>
<evidence type="ECO:0000256" key="4">
    <source>
        <dbReference type="ARBA" id="ARBA00022912"/>
    </source>
</evidence>
<dbReference type="GO" id="GO:0004725">
    <property type="term" value="F:protein tyrosine phosphatase activity"/>
    <property type="evidence" value="ECO:0007669"/>
    <property type="project" value="UniProtKB-EC"/>
</dbReference>
<dbReference type="InterPro" id="IPR023485">
    <property type="entry name" value="Ptyr_pPase"/>
</dbReference>
<feature type="active site" description="Nucleophile" evidence="6">
    <location>
        <position position="13"/>
    </location>
</feature>
<dbReference type="PANTHER" id="PTHR11717">
    <property type="entry name" value="LOW MOLECULAR WEIGHT PROTEIN TYROSINE PHOSPHATASE"/>
    <property type="match status" value="1"/>
</dbReference>
<dbReference type="Proteomes" id="UP000250991">
    <property type="component" value="Unassembled WGS sequence"/>
</dbReference>
<reference evidence="8 9" key="1">
    <citation type="submission" date="2018-06" db="EMBL/GenBank/DDBJ databases">
        <authorList>
            <consortium name="Pathogen Informatics"/>
            <person name="Doyle S."/>
        </authorList>
    </citation>
    <scope>NUCLEOTIDE SEQUENCE [LARGE SCALE GENOMIC DNA]</scope>
    <source>
        <strain evidence="8 9">NCTC8009</strain>
    </source>
</reference>